<dbReference type="AlphaFoldDB" id="A0A6G1QIS2"/>
<organism evidence="3 4">
    <name type="scientific">Channa argus</name>
    <name type="common">Northern snakehead</name>
    <name type="synonym">Ophicephalus argus</name>
    <dbReference type="NCBI Taxonomy" id="215402"/>
    <lineage>
        <taxon>Eukaryota</taxon>
        <taxon>Metazoa</taxon>
        <taxon>Chordata</taxon>
        <taxon>Craniata</taxon>
        <taxon>Vertebrata</taxon>
        <taxon>Euteleostomi</taxon>
        <taxon>Actinopterygii</taxon>
        <taxon>Neopterygii</taxon>
        <taxon>Teleostei</taxon>
        <taxon>Neoteleostei</taxon>
        <taxon>Acanthomorphata</taxon>
        <taxon>Anabantaria</taxon>
        <taxon>Anabantiformes</taxon>
        <taxon>Channoidei</taxon>
        <taxon>Channidae</taxon>
        <taxon>Channa</taxon>
    </lineage>
</organism>
<feature type="compositionally biased region" description="Acidic residues" evidence="1">
    <location>
        <begin position="133"/>
        <end position="145"/>
    </location>
</feature>
<proteinExistence type="predicted"/>
<dbReference type="Proteomes" id="UP000503349">
    <property type="component" value="Chromosome 17"/>
</dbReference>
<dbReference type="EMBL" id="CM015728">
    <property type="protein sequence ID" value="KAF3702367.1"/>
    <property type="molecule type" value="Genomic_DNA"/>
</dbReference>
<dbReference type="InterPro" id="IPR029526">
    <property type="entry name" value="PGBD"/>
</dbReference>
<dbReference type="Pfam" id="PF13843">
    <property type="entry name" value="DDE_Tnp_1_7"/>
    <property type="match status" value="1"/>
</dbReference>
<feature type="region of interest" description="Disordered" evidence="1">
    <location>
        <begin position="132"/>
        <end position="181"/>
    </location>
</feature>
<evidence type="ECO:0000313" key="3">
    <source>
        <dbReference type="EMBL" id="KAF3702367.1"/>
    </source>
</evidence>
<keyword evidence="4" id="KW-1185">Reference proteome</keyword>
<dbReference type="PANTHER" id="PTHR47272">
    <property type="entry name" value="DDE_TNP_1_7 DOMAIN-CONTAINING PROTEIN"/>
    <property type="match status" value="1"/>
</dbReference>
<reference evidence="3 4" key="1">
    <citation type="submission" date="2019-02" db="EMBL/GenBank/DDBJ databases">
        <title>Opniocepnalus argus genome.</title>
        <authorList>
            <person name="Zhou C."/>
            <person name="Xiao S."/>
        </authorList>
    </citation>
    <scope>NUCLEOTIDE SEQUENCE [LARGE SCALE GENOMIC DNA]</scope>
    <source>
        <strain evidence="3">OARG1902GOOAL</strain>
        <tissue evidence="3">Muscle</tissue>
    </source>
</reference>
<evidence type="ECO:0000256" key="1">
    <source>
        <dbReference type="SAM" id="MobiDB-lite"/>
    </source>
</evidence>
<dbReference type="PANTHER" id="PTHR47272:SF2">
    <property type="entry name" value="PIGGYBAC TRANSPOSABLE ELEMENT-DERIVED PROTEIN 3-LIKE"/>
    <property type="match status" value="1"/>
</dbReference>
<accession>A0A6G1QIS2</accession>
<evidence type="ECO:0000259" key="2">
    <source>
        <dbReference type="Pfam" id="PF13843"/>
    </source>
</evidence>
<sequence>MENCALWYDNKPVLMMSVVYGTQPEDTCQRWDKKLKQYVAVSRPSIVREYNLKMGGFDLADRMISYYRMNTRTKKWTMRMLMHVTDLALANSWLLYRKDLTICGSPKNSIMQFLEFRMEVARTLFAQHHSQEDDADLSELSEQEDDSKQVKKTSSGGSAPCLSPQEGKCTSPRDDQPEECSTLQSTRLHWKKPNASCDLHGVLVLTS</sequence>
<name>A0A6G1QIS2_CHAAH</name>
<feature type="domain" description="PiggyBac transposable element-derived protein" evidence="2">
    <location>
        <begin position="6"/>
        <end position="93"/>
    </location>
</feature>
<protein>
    <submittedName>
        <fullName evidence="3">Chimeric ERCC6-PGBD3 protein Chimeric CSB-PGBD3 protein</fullName>
    </submittedName>
</protein>
<gene>
    <name evidence="3" type="ORF">EXN66_Car018055</name>
</gene>
<reference evidence="4" key="2">
    <citation type="submission" date="2019-02" db="EMBL/GenBank/DDBJ databases">
        <title>Opniocepnalus argus Var Kimnra genome.</title>
        <authorList>
            <person name="Zhou C."/>
            <person name="Xiao S."/>
        </authorList>
    </citation>
    <scope>NUCLEOTIDE SEQUENCE [LARGE SCALE GENOMIC DNA]</scope>
</reference>
<evidence type="ECO:0000313" key="4">
    <source>
        <dbReference type="Proteomes" id="UP000503349"/>
    </source>
</evidence>